<gene>
    <name evidence="1" type="ORF">BV25DRAFT_1843248</name>
</gene>
<sequence>MNTPRLVPGDDPGCFIVYLTRPGVFDFTLVPPGGVYHGLLRIAIRNVAAVVEAEERVQGASDSSQTAAPYNLSSQTSSPVETSQPDWDLPIPIPVSRSMRPRSQSEPSTVAVPAIGEPIPVEQPVASTHGSRSRAGGGRIATSRSPSPSSVTDAGSESSVLSLLVEALMEHIPDRAHLEAAIFNERSRRFRNASVQATSFD</sequence>
<comment type="caution">
    <text evidence="1">The sequence shown here is derived from an EMBL/GenBank/DDBJ whole genome shotgun (WGS) entry which is preliminary data.</text>
</comment>
<name>A0ACB8SFP1_9AGAM</name>
<protein>
    <submittedName>
        <fullName evidence="1">Uncharacterized protein</fullName>
    </submittedName>
</protein>
<keyword evidence="2" id="KW-1185">Reference proteome</keyword>
<reference evidence="1" key="2">
    <citation type="journal article" date="2022" name="New Phytol.">
        <title>Evolutionary transition to the ectomycorrhizal habit in the genomes of a hyperdiverse lineage of mushroom-forming fungi.</title>
        <authorList>
            <person name="Looney B."/>
            <person name="Miyauchi S."/>
            <person name="Morin E."/>
            <person name="Drula E."/>
            <person name="Courty P.E."/>
            <person name="Kohler A."/>
            <person name="Kuo A."/>
            <person name="LaButti K."/>
            <person name="Pangilinan J."/>
            <person name="Lipzen A."/>
            <person name="Riley R."/>
            <person name="Andreopoulos W."/>
            <person name="He G."/>
            <person name="Johnson J."/>
            <person name="Nolan M."/>
            <person name="Tritt A."/>
            <person name="Barry K.W."/>
            <person name="Grigoriev I.V."/>
            <person name="Nagy L.G."/>
            <person name="Hibbett D."/>
            <person name="Henrissat B."/>
            <person name="Matheny P.B."/>
            <person name="Labbe J."/>
            <person name="Martin F.M."/>
        </authorList>
    </citation>
    <scope>NUCLEOTIDE SEQUENCE</scope>
    <source>
        <strain evidence="1">HHB10654</strain>
    </source>
</reference>
<evidence type="ECO:0000313" key="1">
    <source>
        <dbReference type="EMBL" id="KAI0055017.1"/>
    </source>
</evidence>
<dbReference type="EMBL" id="MU277319">
    <property type="protein sequence ID" value="KAI0055017.1"/>
    <property type="molecule type" value="Genomic_DNA"/>
</dbReference>
<dbReference type="Proteomes" id="UP000814140">
    <property type="component" value="Unassembled WGS sequence"/>
</dbReference>
<organism evidence="1 2">
    <name type="scientific">Artomyces pyxidatus</name>
    <dbReference type="NCBI Taxonomy" id="48021"/>
    <lineage>
        <taxon>Eukaryota</taxon>
        <taxon>Fungi</taxon>
        <taxon>Dikarya</taxon>
        <taxon>Basidiomycota</taxon>
        <taxon>Agaricomycotina</taxon>
        <taxon>Agaricomycetes</taxon>
        <taxon>Russulales</taxon>
        <taxon>Auriscalpiaceae</taxon>
        <taxon>Artomyces</taxon>
    </lineage>
</organism>
<evidence type="ECO:0000313" key="2">
    <source>
        <dbReference type="Proteomes" id="UP000814140"/>
    </source>
</evidence>
<proteinExistence type="predicted"/>
<reference evidence="1" key="1">
    <citation type="submission" date="2021-03" db="EMBL/GenBank/DDBJ databases">
        <authorList>
            <consortium name="DOE Joint Genome Institute"/>
            <person name="Ahrendt S."/>
            <person name="Looney B.P."/>
            <person name="Miyauchi S."/>
            <person name="Morin E."/>
            <person name="Drula E."/>
            <person name="Courty P.E."/>
            <person name="Chicoki N."/>
            <person name="Fauchery L."/>
            <person name="Kohler A."/>
            <person name="Kuo A."/>
            <person name="Labutti K."/>
            <person name="Pangilinan J."/>
            <person name="Lipzen A."/>
            <person name="Riley R."/>
            <person name="Andreopoulos W."/>
            <person name="He G."/>
            <person name="Johnson J."/>
            <person name="Barry K.W."/>
            <person name="Grigoriev I.V."/>
            <person name="Nagy L."/>
            <person name="Hibbett D."/>
            <person name="Henrissat B."/>
            <person name="Matheny P.B."/>
            <person name="Labbe J."/>
            <person name="Martin F."/>
        </authorList>
    </citation>
    <scope>NUCLEOTIDE SEQUENCE</scope>
    <source>
        <strain evidence="1">HHB10654</strain>
    </source>
</reference>
<accession>A0ACB8SFP1</accession>